<dbReference type="InterPro" id="IPR014875">
    <property type="entry name" value="Mor_transcription_activator"/>
</dbReference>
<name>A0A4R2KAM4_9FIRM</name>
<proteinExistence type="predicted"/>
<dbReference type="SUPFAM" id="SSF46689">
    <property type="entry name" value="Homeodomain-like"/>
    <property type="match status" value="1"/>
</dbReference>
<keyword evidence="3" id="KW-1185">Reference proteome</keyword>
<gene>
    <name evidence="2" type="ORF">EV214_1338</name>
</gene>
<protein>
    <submittedName>
        <fullName evidence="2">Mor transcription activator family protein</fullName>
    </submittedName>
</protein>
<evidence type="ECO:0000313" key="3">
    <source>
        <dbReference type="Proteomes" id="UP000294919"/>
    </source>
</evidence>
<dbReference type="OrthoDB" id="2614246at2"/>
<dbReference type="EMBL" id="SLWV01000033">
    <property type="protein sequence ID" value="TCO69232.1"/>
    <property type="molecule type" value="Genomic_DNA"/>
</dbReference>
<evidence type="ECO:0000259" key="1">
    <source>
        <dbReference type="Pfam" id="PF08765"/>
    </source>
</evidence>
<dbReference type="Pfam" id="PF08765">
    <property type="entry name" value="Mor"/>
    <property type="match status" value="1"/>
</dbReference>
<dbReference type="Gene3D" id="1.10.10.60">
    <property type="entry name" value="Homeodomain-like"/>
    <property type="match status" value="1"/>
</dbReference>
<dbReference type="AlphaFoldDB" id="A0A4R2KAM4"/>
<evidence type="ECO:0000313" key="2">
    <source>
        <dbReference type="EMBL" id="TCO69232.1"/>
    </source>
</evidence>
<reference evidence="2 3" key="1">
    <citation type="submission" date="2019-03" db="EMBL/GenBank/DDBJ databases">
        <title>Genomic Encyclopedia of Type Strains, Phase IV (KMG-IV): sequencing the most valuable type-strain genomes for metagenomic binning, comparative biology and taxonomic classification.</title>
        <authorList>
            <person name="Goeker M."/>
        </authorList>
    </citation>
    <scope>NUCLEOTIDE SEQUENCE [LARGE SCALE GENOMIC DNA]</scope>
    <source>
        <strain evidence="2 3">DSM 102940</strain>
    </source>
</reference>
<accession>A0A4R2KAM4</accession>
<sequence length="74" mass="8647">MQMCRVAEIIGKENTKKLIFEFGGTLLYIPKEGFKSERDTNIIKEYDGYNAKKLAKKYDLCEKQIKNIVEGRKK</sequence>
<feature type="domain" description="Mor transcription activator" evidence="1">
    <location>
        <begin position="6"/>
        <end position="70"/>
    </location>
</feature>
<dbReference type="InterPro" id="IPR009057">
    <property type="entry name" value="Homeodomain-like_sf"/>
</dbReference>
<dbReference type="RefSeq" id="WP_132247661.1">
    <property type="nucleotide sequence ID" value="NZ_SLWV01000033.1"/>
</dbReference>
<comment type="caution">
    <text evidence="2">The sequence shown here is derived from an EMBL/GenBank/DDBJ whole genome shotgun (WGS) entry which is preliminary data.</text>
</comment>
<dbReference type="Proteomes" id="UP000294919">
    <property type="component" value="Unassembled WGS sequence"/>
</dbReference>
<organism evidence="2 3">
    <name type="scientific">Marinisporobacter balticus</name>
    <dbReference type="NCBI Taxonomy" id="2018667"/>
    <lineage>
        <taxon>Bacteria</taxon>
        <taxon>Bacillati</taxon>
        <taxon>Bacillota</taxon>
        <taxon>Clostridia</taxon>
        <taxon>Peptostreptococcales</taxon>
        <taxon>Thermotaleaceae</taxon>
        <taxon>Marinisporobacter</taxon>
    </lineage>
</organism>